<dbReference type="EMBL" id="BARU01042201">
    <property type="protein sequence ID" value="GAH82281.1"/>
    <property type="molecule type" value="Genomic_DNA"/>
</dbReference>
<organism evidence="1">
    <name type="scientific">marine sediment metagenome</name>
    <dbReference type="NCBI Taxonomy" id="412755"/>
    <lineage>
        <taxon>unclassified sequences</taxon>
        <taxon>metagenomes</taxon>
        <taxon>ecological metagenomes</taxon>
    </lineage>
</organism>
<reference evidence="1" key="1">
    <citation type="journal article" date="2014" name="Front. Microbiol.">
        <title>High frequency of phylogenetically diverse reductive dehalogenase-homologous genes in deep subseafloor sedimentary metagenomes.</title>
        <authorList>
            <person name="Kawai M."/>
            <person name="Futagami T."/>
            <person name="Toyoda A."/>
            <person name="Takaki Y."/>
            <person name="Nishi S."/>
            <person name="Hori S."/>
            <person name="Arai W."/>
            <person name="Tsubouchi T."/>
            <person name="Morono Y."/>
            <person name="Uchiyama I."/>
            <person name="Ito T."/>
            <person name="Fujiyama A."/>
            <person name="Inagaki F."/>
            <person name="Takami H."/>
        </authorList>
    </citation>
    <scope>NUCLEOTIDE SEQUENCE</scope>
    <source>
        <strain evidence="1">Expedition CK06-06</strain>
    </source>
</reference>
<sequence length="73" mass="8224">MTSVIFHSNNKFTEFTYTAERDFEEIIKNNTKLLFGSSTIYIDLKAKIDTASLGGSIPDGLLFDLKNIDSPEF</sequence>
<name>X1IIM7_9ZZZZ</name>
<dbReference type="AlphaFoldDB" id="X1IIM7"/>
<proteinExistence type="predicted"/>
<evidence type="ECO:0000313" key="1">
    <source>
        <dbReference type="EMBL" id="GAH82281.1"/>
    </source>
</evidence>
<accession>X1IIM7</accession>
<gene>
    <name evidence="1" type="ORF">S03H2_64890</name>
</gene>
<protein>
    <submittedName>
        <fullName evidence="1">Uncharacterized protein</fullName>
    </submittedName>
</protein>
<comment type="caution">
    <text evidence="1">The sequence shown here is derived from an EMBL/GenBank/DDBJ whole genome shotgun (WGS) entry which is preliminary data.</text>
</comment>